<dbReference type="STRING" id="411473.RUMCAL_03105"/>
<keyword evidence="2" id="KW-1185">Reference proteome</keyword>
<proteinExistence type="predicted"/>
<comment type="caution">
    <text evidence="1">The sequence shown here is derived from an EMBL/GenBank/DDBJ whole genome shotgun (WGS) entry which is preliminary data.</text>
</comment>
<dbReference type="EMBL" id="AWVF01000403">
    <property type="protein sequence ID" value="ERJ88650.1"/>
    <property type="molecule type" value="Genomic_DNA"/>
</dbReference>
<dbReference type="HOGENOM" id="CLU_3204878_0_0_9"/>
<name>U2K972_9FIRM</name>
<protein>
    <submittedName>
        <fullName evidence="1">Uncharacterized protein</fullName>
    </submittedName>
</protein>
<dbReference type="Proteomes" id="UP000016662">
    <property type="component" value="Unassembled WGS sequence"/>
</dbReference>
<sequence>MFFAAFIITYQYATGKYHKSTYFIPFCRFSRKYQKTGCILVYFVL</sequence>
<evidence type="ECO:0000313" key="2">
    <source>
        <dbReference type="Proteomes" id="UP000016662"/>
    </source>
</evidence>
<dbReference type="AlphaFoldDB" id="U2K972"/>
<organism evidence="1 2">
    <name type="scientific">Ruminococcus callidus ATCC 27760</name>
    <dbReference type="NCBI Taxonomy" id="411473"/>
    <lineage>
        <taxon>Bacteria</taxon>
        <taxon>Bacillati</taxon>
        <taxon>Bacillota</taxon>
        <taxon>Clostridia</taxon>
        <taxon>Eubacteriales</taxon>
        <taxon>Oscillospiraceae</taxon>
        <taxon>Ruminococcus</taxon>
    </lineage>
</organism>
<gene>
    <name evidence="1" type="ORF">RUMCAL_03105</name>
</gene>
<evidence type="ECO:0000313" key="1">
    <source>
        <dbReference type="EMBL" id="ERJ88650.1"/>
    </source>
</evidence>
<reference evidence="1 2" key="1">
    <citation type="submission" date="2013-07" db="EMBL/GenBank/DDBJ databases">
        <authorList>
            <person name="Weinstock G."/>
            <person name="Sodergren E."/>
            <person name="Wylie T."/>
            <person name="Fulton L."/>
            <person name="Fulton R."/>
            <person name="Fronick C."/>
            <person name="O'Laughlin M."/>
            <person name="Godfrey J."/>
            <person name="Miner T."/>
            <person name="Herter B."/>
            <person name="Appelbaum E."/>
            <person name="Cordes M."/>
            <person name="Lek S."/>
            <person name="Wollam A."/>
            <person name="Pepin K.H."/>
            <person name="Palsikar V.B."/>
            <person name="Mitreva M."/>
            <person name="Wilson R.K."/>
        </authorList>
    </citation>
    <scope>NUCLEOTIDE SEQUENCE [LARGE SCALE GENOMIC DNA]</scope>
    <source>
        <strain evidence="1 2">ATCC 27760</strain>
    </source>
</reference>
<accession>U2K972</accession>